<dbReference type="RefSeq" id="XP_016236682.1">
    <property type="nucleotide sequence ID" value="XM_016380855.1"/>
</dbReference>
<sequence>MPSQSLPKVLMFDIGGVCDLFLGSDASRVLQVVSPFQAILDYEIQHGIPKGYINYSIRELTPNGAWHKLERGEIPNDANYFRMFKADLERPDLWAKFHREKHNTANPPPVPDIDAETLYWTMMSMSRSPDPYMYPALKKLKASGKFKLAALSNTTLFPEGHEFNKIGPDDVRHFFEIFVSSAHVGMRKPNRDIYEYALNEIRHRWGQDIRCEDIVFLDDIGENLKTARSLGIRTIRVFLGRTQEAVKELEKVTGLSLLDEGEPKAKL</sequence>
<dbReference type="HOGENOM" id="CLU_045011_1_1_1"/>
<dbReference type="OrthoDB" id="1694274at2759"/>
<accession>A0A0D1YN36</accession>
<reference evidence="1 2" key="1">
    <citation type="submission" date="2015-01" db="EMBL/GenBank/DDBJ databases">
        <title>The Genome Sequence of Exophiala spinifera CBS89968.</title>
        <authorList>
            <consortium name="The Broad Institute Genomics Platform"/>
            <person name="Cuomo C."/>
            <person name="de Hoog S."/>
            <person name="Gorbushina A."/>
            <person name="Stielow B."/>
            <person name="Teixiera M."/>
            <person name="Abouelleil A."/>
            <person name="Chapman S.B."/>
            <person name="Priest M."/>
            <person name="Young S.K."/>
            <person name="Wortman J."/>
            <person name="Nusbaum C."/>
            <person name="Birren B."/>
        </authorList>
    </citation>
    <scope>NUCLEOTIDE SEQUENCE [LARGE SCALE GENOMIC DNA]</scope>
    <source>
        <strain evidence="1 2">CBS 89968</strain>
    </source>
</reference>
<dbReference type="SUPFAM" id="SSF56784">
    <property type="entry name" value="HAD-like"/>
    <property type="match status" value="1"/>
</dbReference>
<dbReference type="InterPro" id="IPR052898">
    <property type="entry name" value="ACAD10-like"/>
</dbReference>
<evidence type="ECO:0000313" key="1">
    <source>
        <dbReference type="EMBL" id="KIW16466.1"/>
    </source>
</evidence>
<dbReference type="STRING" id="91928.A0A0D1YN36"/>
<gene>
    <name evidence="1" type="ORF">PV08_06520</name>
</gene>
<proteinExistence type="predicted"/>
<dbReference type="CDD" id="cd02603">
    <property type="entry name" value="HAD_sEH-N_like"/>
    <property type="match status" value="1"/>
</dbReference>
<evidence type="ECO:0000313" key="2">
    <source>
        <dbReference type="Proteomes" id="UP000053328"/>
    </source>
</evidence>
<keyword evidence="2" id="KW-1185">Reference proteome</keyword>
<dbReference type="VEuPathDB" id="FungiDB:PV08_06520"/>
<organism evidence="1 2">
    <name type="scientific">Exophiala spinifera</name>
    <dbReference type="NCBI Taxonomy" id="91928"/>
    <lineage>
        <taxon>Eukaryota</taxon>
        <taxon>Fungi</taxon>
        <taxon>Dikarya</taxon>
        <taxon>Ascomycota</taxon>
        <taxon>Pezizomycotina</taxon>
        <taxon>Eurotiomycetes</taxon>
        <taxon>Chaetothyriomycetidae</taxon>
        <taxon>Chaetothyriales</taxon>
        <taxon>Herpotrichiellaceae</taxon>
        <taxon>Exophiala</taxon>
    </lineage>
</organism>
<dbReference type="PANTHER" id="PTHR47829:SF1">
    <property type="entry name" value="HAD FAMILY PHOSPHATASE"/>
    <property type="match status" value="1"/>
</dbReference>
<dbReference type="Gene3D" id="3.40.50.1000">
    <property type="entry name" value="HAD superfamily/HAD-like"/>
    <property type="match status" value="1"/>
</dbReference>
<dbReference type="Pfam" id="PF00702">
    <property type="entry name" value="Hydrolase"/>
    <property type="match status" value="1"/>
</dbReference>
<dbReference type="Proteomes" id="UP000053328">
    <property type="component" value="Unassembled WGS sequence"/>
</dbReference>
<dbReference type="PANTHER" id="PTHR47829">
    <property type="entry name" value="HYDROLASE, PUTATIVE (AFU_ORTHOLOGUE AFUA_1G12880)-RELATED"/>
    <property type="match status" value="1"/>
</dbReference>
<dbReference type="InterPro" id="IPR023198">
    <property type="entry name" value="PGP-like_dom2"/>
</dbReference>
<dbReference type="InterPro" id="IPR036412">
    <property type="entry name" value="HAD-like_sf"/>
</dbReference>
<dbReference type="GeneID" id="27333603"/>
<dbReference type="AlphaFoldDB" id="A0A0D1YN36"/>
<protein>
    <recommendedName>
        <fullName evidence="3">Epoxide hydrolase domain-like phosphatase</fullName>
    </recommendedName>
</protein>
<dbReference type="InterPro" id="IPR023214">
    <property type="entry name" value="HAD_sf"/>
</dbReference>
<name>A0A0D1YN36_9EURO</name>
<dbReference type="EMBL" id="KN847495">
    <property type="protein sequence ID" value="KIW16466.1"/>
    <property type="molecule type" value="Genomic_DNA"/>
</dbReference>
<dbReference type="Gene3D" id="1.10.150.240">
    <property type="entry name" value="Putative phosphatase, domain 2"/>
    <property type="match status" value="1"/>
</dbReference>
<evidence type="ECO:0008006" key="3">
    <source>
        <dbReference type="Google" id="ProtNLM"/>
    </source>
</evidence>